<feature type="region of interest" description="Disordered" evidence="1">
    <location>
        <begin position="1"/>
        <end position="24"/>
    </location>
</feature>
<name>A0A7J6MVE2_PERCH</name>
<gene>
    <name evidence="2" type="ORF">FOL47_007544</name>
</gene>
<dbReference type="Proteomes" id="UP000591131">
    <property type="component" value="Unassembled WGS sequence"/>
</dbReference>
<dbReference type="EMBL" id="JAAPAO010000045">
    <property type="protein sequence ID" value="KAF4675592.1"/>
    <property type="molecule type" value="Genomic_DNA"/>
</dbReference>
<comment type="caution">
    <text evidence="2">The sequence shown here is derived from an EMBL/GenBank/DDBJ whole genome shotgun (WGS) entry which is preliminary data.</text>
</comment>
<reference evidence="2 3" key="1">
    <citation type="submission" date="2020-04" db="EMBL/GenBank/DDBJ databases">
        <title>Perkinsus chesapeaki whole genome sequence.</title>
        <authorList>
            <person name="Bogema D.R."/>
        </authorList>
    </citation>
    <scope>NUCLEOTIDE SEQUENCE [LARGE SCALE GENOMIC DNA]</scope>
    <source>
        <strain evidence="2">ATCC PRA-425</strain>
    </source>
</reference>
<proteinExistence type="predicted"/>
<feature type="region of interest" description="Disordered" evidence="1">
    <location>
        <begin position="289"/>
        <end position="329"/>
    </location>
</feature>
<sequence>MVERRQSLNLSLDSSGMQNALSWPDSSPTVITTARPQAAASPSSLNVGAAPCVLGPAEGENRSSGYRREHPSTMPKRRHFENTPVREDWDSKYSKMYSGRGRRLSLRTGLTSGGLVEWVPVLLVGYDGMIDSLAGNVDVVLAGRQCKLLVVCDGLYDVETHKPIAPYGNEDNEHPRPASAYSATAVVPSLLGKALTSRLGEVRDEWSSIPRHNMTSLVGGSLQLREGGDCTTARKPQRPIEPRNIILGKDLNAGEGFAHVRKRGSGSTRTESKSSVGFDILAYDEEGGRQANSAGRMRSAAEVSPFGTELTPSPGRYRPIRGQRPVYRPTSVPKHCALSTAAAYSNDGPPIAMRGLDLRR</sequence>
<keyword evidence="3" id="KW-1185">Reference proteome</keyword>
<feature type="region of interest" description="Disordered" evidence="1">
    <location>
        <begin position="56"/>
        <end position="78"/>
    </location>
</feature>
<evidence type="ECO:0000313" key="3">
    <source>
        <dbReference type="Proteomes" id="UP000591131"/>
    </source>
</evidence>
<dbReference type="AlphaFoldDB" id="A0A7J6MVE2"/>
<evidence type="ECO:0000313" key="2">
    <source>
        <dbReference type="EMBL" id="KAF4675592.1"/>
    </source>
</evidence>
<evidence type="ECO:0000256" key="1">
    <source>
        <dbReference type="SAM" id="MobiDB-lite"/>
    </source>
</evidence>
<accession>A0A7J6MVE2</accession>
<feature type="compositionally biased region" description="Polar residues" evidence="1">
    <location>
        <begin position="7"/>
        <end position="24"/>
    </location>
</feature>
<protein>
    <submittedName>
        <fullName evidence="2">Uncharacterized protein</fullName>
    </submittedName>
</protein>
<organism evidence="2 3">
    <name type="scientific">Perkinsus chesapeaki</name>
    <name type="common">Clam parasite</name>
    <name type="synonym">Perkinsus andrewsi</name>
    <dbReference type="NCBI Taxonomy" id="330153"/>
    <lineage>
        <taxon>Eukaryota</taxon>
        <taxon>Sar</taxon>
        <taxon>Alveolata</taxon>
        <taxon>Perkinsozoa</taxon>
        <taxon>Perkinsea</taxon>
        <taxon>Perkinsida</taxon>
        <taxon>Perkinsidae</taxon>
        <taxon>Perkinsus</taxon>
    </lineage>
</organism>